<evidence type="ECO:0000256" key="2">
    <source>
        <dbReference type="ARBA" id="ARBA00022729"/>
    </source>
</evidence>
<evidence type="ECO:0000313" key="6">
    <source>
        <dbReference type="Proteomes" id="UP000824540"/>
    </source>
</evidence>
<dbReference type="GO" id="GO:0009897">
    <property type="term" value="C:external side of plasma membrane"/>
    <property type="evidence" value="ECO:0007669"/>
    <property type="project" value="TreeGrafter"/>
</dbReference>
<dbReference type="InterPro" id="IPR004269">
    <property type="entry name" value="Folate_rcpt"/>
</dbReference>
<evidence type="ECO:0000256" key="1">
    <source>
        <dbReference type="ARBA" id="ARBA00007932"/>
    </source>
</evidence>
<proteinExistence type="inferred from homology"/>
<keyword evidence="6" id="KW-1185">Reference proteome</keyword>
<name>A0A8T2PFT9_9TELE</name>
<evidence type="ECO:0000259" key="4">
    <source>
        <dbReference type="Pfam" id="PF03024"/>
    </source>
</evidence>
<dbReference type="EMBL" id="JAFBMS010000007">
    <property type="protein sequence ID" value="KAG9350990.1"/>
    <property type="molecule type" value="Genomic_DNA"/>
</dbReference>
<dbReference type="GO" id="GO:0038023">
    <property type="term" value="F:signaling receptor activity"/>
    <property type="evidence" value="ECO:0007669"/>
    <property type="project" value="TreeGrafter"/>
</dbReference>
<accession>A0A8T2PFT9</accession>
<comment type="similarity">
    <text evidence="1">Belongs to the folate receptor family.</text>
</comment>
<dbReference type="Pfam" id="PF03024">
    <property type="entry name" value="Folate_rec"/>
    <property type="match status" value="1"/>
</dbReference>
<reference evidence="5" key="1">
    <citation type="thesis" date="2021" institute="BYU ScholarsArchive" country="Provo, UT, USA">
        <title>Applications of and Algorithms for Genome Assembly and Genomic Analyses with an Emphasis on Marine Teleosts.</title>
        <authorList>
            <person name="Pickett B.D."/>
        </authorList>
    </citation>
    <scope>NUCLEOTIDE SEQUENCE</scope>
    <source>
        <strain evidence="5">HI-2016</strain>
    </source>
</reference>
<feature type="non-terminal residue" evidence="5">
    <location>
        <position position="205"/>
    </location>
</feature>
<evidence type="ECO:0000256" key="3">
    <source>
        <dbReference type="ARBA" id="ARBA00023157"/>
    </source>
</evidence>
<dbReference type="PANTHER" id="PTHR10517">
    <property type="entry name" value="FOLATE RECEPTOR"/>
    <property type="match status" value="1"/>
</dbReference>
<keyword evidence="3" id="KW-1015">Disulfide bond</keyword>
<keyword evidence="2" id="KW-0732">Signal</keyword>
<dbReference type="InterPro" id="IPR018143">
    <property type="entry name" value="Folate_rcpt-like"/>
</dbReference>
<dbReference type="GO" id="GO:1902444">
    <property type="term" value="F:riboflavin binding"/>
    <property type="evidence" value="ECO:0007669"/>
    <property type="project" value="TreeGrafter"/>
</dbReference>
<dbReference type="GO" id="GO:0032217">
    <property type="term" value="F:riboflavin transmembrane transporter activity"/>
    <property type="evidence" value="ECO:0007669"/>
    <property type="project" value="TreeGrafter"/>
</dbReference>
<evidence type="ECO:0000313" key="5">
    <source>
        <dbReference type="EMBL" id="KAG9350990.1"/>
    </source>
</evidence>
<sequence length="205" mass="23215">MSVKASCCFSNFTEELVSPVTKVESTHWDLCQQLSPRCEDYMIKVECFYQCSPHAVHWMNPNYPAGFLHVPICESFCDSWFDACKDDLTCAKNWLNDFKWDSDGNHCQQDCVPFSEMYANGTDLCQSMWGSSFMPSSSEGRCLEMDNQENTVVSQILCPSSRSHRTNFSHGKPCHRSALSPDQISPDADIPSLMEHLDDLINTGL</sequence>
<organism evidence="5 6">
    <name type="scientific">Albula glossodonta</name>
    <name type="common">roundjaw bonefish</name>
    <dbReference type="NCBI Taxonomy" id="121402"/>
    <lineage>
        <taxon>Eukaryota</taxon>
        <taxon>Metazoa</taxon>
        <taxon>Chordata</taxon>
        <taxon>Craniata</taxon>
        <taxon>Vertebrata</taxon>
        <taxon>Euteleostomi</taxon>
        <taxon>Actinopterygii</taxon>
        <taxon>Neopterygii</taxon>
        <taxon>Teleostei</taxon>
        <taxon>Albuliformes</taxon>
        <taxon>Albulidae</taxon>
        <taxon>Albula</taxon>
    </lineage>
</organism>
<dbReference type="AlphaFoldDB" id="A0A8T2PFT9"/>
<gene>
    <name evidence="5" type="ORF">JZ751_024879</name>
</gene>
<protein>
    <recommendedName>
        <fullName evidence="4">Folate receptor-like domain-containing protein</fullName>
    </recommendedName>
</protein>
<dbReference type="Proteomes" id="UP000824540">
    <property type="component" value="Unassembled WGS sequence"/>
</dbReference>
<comment type="caution">
    <text evidence="5">The sequence shown here is derived from an EMBL/GenBank/DDBJ whole genome shotgun (WGS) entry which is preliminary data.</text>
</comment>
<feature type="domain" description="Folate receptor-like" evidence="4">
    <location>
        <begin position="4"/>
        <end position="143"/>
    </location>
</feature>
<dbReference type="PANTHER" id="PTHR10517:SF19">
    <property type="entry name" value="RETBINDIN"/>
    <property type="match status" value="1"/>
</dbReference>
<dbReference type="OrthoDB" id="5982417at2759"/>